<feature type="region of interest" description="Disordered" evidence="1">
    <location>
        <begin position="364"/>
        <end position="407"/>
    </location>
</feature>
<dbReference type="Proteomes" id="UP000011715">
    <property type="component" value="Unassembled WGS sequence"/>
</dbReference>
<dbReference type="EnsemblFungi" id="MAPG_10498T0">
    <property type="protein sequence ID" value="MAPG_10498T0"/>
    <property type="gene ID" value="MAPG_10498"/>
</dbReference>
<dbReference type="VEuPathDB" id="FungiDB:MAPG_10498"/>
<sequence length="407" mass="43468">MRIVLVVAGTVACREICNGPSLAAKSATDAGDAQAGPGELFIWPLHAEEVAEPPSLQRRRVGEAFGLPLAPTHFHVDNRLGERNAYADIVSRNTIADLVTHPGALEGVGAKRFACRHNRSSARASAAPRASCVVVLLLVWPELVGSWRELWAQGQRGYNFLLPTICDQKPFEPINRFIDDVRLRDRHDRVWNSRIGLPTESVGNFVAGVVVGLVVVTIADFAIAGADFAVVSIASLAKFEWDKNGRCDGTQDEEGKPLRREVKSPVTSPAENALGELHAAAGAARRVIRDAVSLHPAAGLWPGWLHGGAAARGPAGFTGEQPLETLPLSLWGSGKKSKRWTSAKIGETSCMDVMLASAMVALPVDQPPWPASGKKSSKKGGKKGGKKHPRQSSPIASSSTCCFVTPR</sequence>
<reference evidence="3" key="4">
    <citation type="journal article" date="2015" name="G3 (Bethesda)">
        <title>Genome sequences of three phytopathogenic species of the Magnaporthaceae family of fungi.</title>
        <authorList>
            <person name="Okagaki L.H."/>
            <person name="Nunes C.C."/>
            <person name="Sailsbery J."/>
            <person name="Clay B."/>
            <person name="Brown D."/>
            <person name="John T."/>
            <person name="Oh Y."/>
            <person name="Young N."/>
            <person name="Fitzgerald M."/>
            <person name="Haas B.J."/>
            <person name="Zeng Q."/>
            <person name="Young S."/>
            <person name="Adiconis X."/>
            <person name="Fan L."/>
            <person name="Levin J.Z."/>
            <person name="Mitchell T.K."/>
            <person name="Okubara P.A."/>
            <person name="Farman M.L."/>
            <person name="Kohn L.M."/>
            <person name="Birren B."/>
            <person name="Ma L.-J."/>
            <person name="Dean R.A."/>
        </authorList>
    </citation>
    <scope>NUCLEOTIDE SEQUENCE</scope>
    <source>
        <strain evidence="3">ATCC 64411 / 73-15</strain>
    </source>
</reference>
<evidence type="ECO:0000313" key="2">
    <source>
        <dbReference type="EMBL" id="KLU90646.1"/>
    </source>
</evidence>
<evidence type="ECO:0000256" key="1">
    <source>
        <dbReference type="SAM" id="MobiDB-lite"/>
    </source>
</evidence>
<evidence type="ECO:0000313" key="4">
    <source>
        <dbReference type="Proteomes" id="UP000011715"/>
    </source>
</evidence>
<evidence type="ECO:0000313" key="3">
    <source>
        <dbReference type="EnsemblFungi" id="MAPG_10498T0"/>
    </source>
</evidence>
<gene>
    <name evidence="2" type="ORF">MAPG_10498</name>
</gene>
<dbReference type="OrthoDB" id="8954335at2759"/>
<dbReference type="EMBL" id="ADBL01002345">
    <property type="status" value="NOT_ANNOTATED_CDS"/>
    <property type="molecule type" value="Genomic_DNA"/>
</dbReference>
<protein>
    <submittedName>
        <fullName evidence="2 3">Uncharacterized protein</fullName>
    </submittedName>
</protein>
<reference evidence="4" key="2">
    <citation type="submission" date="2010-05" db="EMBL/GenBank/DDBJ databases">
        <title>The genome sequence of Magnaporthe poae strain ATCC 64411.</title>
        <authorList>
            <person name="Ma L.-J."/>
            <person name="Dead R."/>
            <person name="Young S."/>
            <person name="Zeng Q."/>
            <person name="Koehrsen M."/>
            <person name="Alvarado L."/>
            <person name="Berlin A."/>
            <person name="Chapman S.B."/>
            <person name="Chen Z."/>
            <person name="Freedman E."/>
            <person name="Gellesch M."/>
            <person name="Goldberg J."/>
            <person name="Griggs A."/>
            <person name="Gujja S."/>
            <person name="Heilman E.R."/>
            <person name="Heiman D."/>
            <person name="Hepburn T."/>
            <person name="Howarth C."/>
            <person name="Jen D."/>
            <person name="Larson L."/>
            <person name="Mehta T."/>
            <person name="Neiman D."/>
            <person name="Pearson M."/>
            <person name="Roberts A."/>
            <person name="Saif S."/>
            <person name="Shea T."/>
            <person name="Shenoy N."/>
            <person name="Sisk P."/>
            <person name="Stolte C."/>
            <person name="Sykes S."/>
            <person name="Walk T."/>
            <person name="White J."/>
            <person name="Yandava C."/>
            <person name="Haas B."/>
            <person name="Nusbaum C."/>
            <person name="Birren B."/>
        </authorList>
    </citation>
    <scope>NUCLEOTIDE SEQUENCE [LARGE SCALE GENOMIC DNA]</scope>
    <source>
        <strain evidence="4">ATCC 64411 / 73-15</strain>
    </source>
</reference>
<dbReference type="AlphaFoldDB" id="A0A0C4ECR5"/>
<keyword evidence="4" id="KW-1185">Reference proteome</keyword>
<dbReference type="EMBL" id="GL876975">
    <property type="protein sequence ID" value="KLU90646.1"/>
    <property type="molecule type" value="Genomic_DNA"/>
</dbReference>
<reference evidence="2" key="1">
    <citation type="submission" date="2010-05" db="EMBL/GenBank/DDBJ databases">
        <title>The Genome Sequence of Magnaporthe poae strain ATCC 64411.</title>
        <authorList>
            <consortium name="The Broad Institute Genome Sequencing Platform"/>
            <consortium name="Broad Institute Genome Sequencing Center for Infectious Disease"/>
            <person name="Ma L.-J."/>
            <person name="Dead R."/>
            <person name="Young S."/>
            <person name="Zeng Q."/>
            <person name="Koehrsen M."/>
            <person name="Alvarado L."/>
            <person name="Berlin A."/>
            <person name="Chapman S.B."/>
            <person name="Chen Z."/>
            <person name="Freedman E."/>
            <person name="Gellesch M."/>
            <person name="Goldberg J."/>
            <person name="Griggs A."/>
            <person name="Gujja S."/>
            <person name="Heilman E.R."/>
            <person name="Heiman D."/>
            <person name="Hepburn T."/>
            <person name="Howarth C."/>
            <person name="Jen D."/>
            <person name="Larson L."/>
            <person name="Mehta T."/>
            <person name="Neiman D."/>
            <person name="Pearson M."/>
            <person name="Roberts A."/>
            <person name="Saif S."/>
            <person name="Shea T."/>
            <person name="Shenoy N."/>
            <person name="Sisk P."/>
            <person name="Stolte C."/>
            <person name="Sykes S."/>
            <person name="Walk T."/>
            <person name="White J."/>
            <person name="Yandava C."/>
            <person name="Haas B."/>
            <person name="Nusbaum C."/>
            <person name="Birren B."/>
        </authorList>
    </citation>
    <scope>NUCLEOTIDE SEQUENCE</scope>
    <source>
        <strain evidence="2">ATCC 64411</strain>
    </source>
</reference>
<feature type="compositionally biased region" description="Basic residues" evidence="1">
    <location>
        <begin position="375"/>
        <end position="390"/>
    </location>
</feature>
<accession>A0A0C4ECR5</accession>
<reference evidence="2" key="3">
    <citation type="submission" date="2011-03" db="EMBL/GenBank/DDBJ databases">
        <title>Annotation of Magnaporthe poae ATCC 64411.</title>
        <authorList>
            <person name="Ma L.-J."/>
            <person name="Dead R."/>
            <person name="Young S.K."/>
            <person name="Zeng Q."/>
            <person name="Gargeya S."/>
            <person name="Fitzgerald M."/>
            <person name="Haas B."/>
            <person name="Abouelleil A."/>
            <person name="Alvarado L."/>
            <person name="Arachchi H.M."/>
            <person name="Berlin A."/>
            <person name="Brown A."/>
            <person name="Chapman S.B."/>
            <person name="Chen Z."/>
            <person name="Dunbar C."/>
            <person name="Freedman E."/>
            <person name="Gearin G."/>
            <person name="Gellesch M."/>
            <person name="Goldberg J."/>
            <person name="Griggs A."/>
            <person name="Gujja S."/>
            <person name="Heiman D."/>
            <person name="Howarth C."/>
            <person name="Larson L."/>
            <person name="Lui A."/>
            <person name="MacDonald P.J.P."/>
            <person name="Mehta T."/>
            <person name="Montmayeur A."/>
            <person name="Murphy C."/>
            <person name="Neiman D."/>
            <person name="Pearson M."/>
            <person name="Priest M."/>
            <person name="Roberts A."/>
            <person name="Saif S."/>
            <person name="Shea T."/>
            <person name="Shenoy N."/>
            <person name="Sisk P."/>
            <person name="Stolte C."/>
            <person name="Sykes S."/>
            <person name="Yandava C."/>
            <person name="Wortman J."/>
            <person name="Nusbaum C."/>
            <person name="Birren B."/>
        </authorList>
    </citation>
    <scope>NUCLEOTIDE SEQUENCE</scope>
    <source>
        <strain evidence="2">ATCC 64411</strain>
    </source>
</reference>
<name>A0A0C4ECR5_MAGP6</name>
<feature type="compositionally biased region" description="Polar residues" evidence="1">
    <location>
        <begin position="391"/>
        <end position="407"/>
    </location>
</feature>
<proteinExistence type="predicted"/>
<organism evidence="3 4">
    <name type="scientific">Magnaporthiopsis poae (strain ATCC 64411 / 73-15)</name>
    <name type="common">Kentucky bluegrass fungus</name>
    <name type="synonym">Magnaporthe poae</name>
    <dbReference type="NCBI Taxonomy" id="644358"/>
    <lineage>
        <taxon>Eukaryota</taxon>
        <taxon>Fungi</taxon>
        <taxon>Dikarya</taxon>
        <taxon>Ascomycota</taxon>
        <taxon>Pezizomycotina</taxon>
        <taxon>Sordariomycetes</taxon>
        <taxon>Sordariomycetidae</taxon>
        <taxon>Magnaporthales</taxon>
        <taxon>Magnaporthaceae</taxon>
        <taxon>Magnaporthiopsis</taxon>
    </lineage>
</organism>
<reference evidence="3" key="5">
    <citation type="submission" date="2015-06" db="UniProtKB">
        <authorList>
            <consortium name="EnsemblFungi"/>
        </authorList>
    </citation>
    <scope>IDENTIFICATION</scope>
    <source>
        <strain evidence="3">ATCC 64411</strain>
    </source>
</reference>